<keyword evidence="2" id="KW-1185">Reference proteome</keyword>
<sequence length="133" mass="14782">MLWGGFDIPEGPSSDVPAIYKIPPAIVTGDATLVVDGNESDPPETDEEKLATREEAMYKGLEYHEADLIQLFMENSVRDTSMIGPRGSQPTIGGDTGTNAQIERAQKHNSRLMTFIFLFTFETFILFYSEDTV</sequence>
<dbReference type="Gramene" id="PGSC0003DMT400090648">
    <property type="protein sequence ID" value="PGSC0003DMT400090648"/>
    <property type="gene ID" value="PGSC0003DMG400040219"/>
</dbReference>
<dbReference type="InParanoid" id="M1DKV3"/>
<dbReference type="AlphaFoldDB" id="M1DKV3"/>
<dbReference type="EnsemblPlants" id="PGSC0003DMT400090648">
    <property type="protein sequence ID" value="PGSC0003DMT400090648"/>
    <property type="gene ID" value="PGSC0003DMG400040219"/>
</dbReference>
<dbReference type="HOGENOM" id="CLU_152236_0_0_1"/>
<dbReference type="PaxDb" id="4113-PGSC0003DMT400090648"/>
<proteinExistence type="predicted"/>
<organism evidence="1 2">
    <name type="scientific">Solanum tuberosum</name>
    <name type="common">Potato</name>
    <dbReference type="NCBI Taxonomy" id="4113"/>
    <lineage>
        <taxon>Eukaryota</taxon>
        <taxon>Viridiplantae</taxon>
        <taxon>Streptophyta</taxon>
        <taxon>Embryophyta</taxon>
        <taxon>Tracheophyta</taxon>
        <taxon>Spermatophyta</taxon>
        <taxon>Magnoliopsida</taxon>
        <taxon>eudicotyledons</taxon>
        <taxon>Gunneridae</taxon>
        <taxon>Pentapetalae</taxon>
        <taxon>asterids</taxon>
        <taxon>lamiids</taxon>
        <taxon>Solanales</taxon>
        <taxon>Solanaceae</taxon>
        <taxon>Solanoideae</taxon>
        <taxon>Solaneae</taxon>
        <taxon>Solanum</taxon>
    </lineage>
</organism>
<evidence type="ECO:0000313" key="1">
    <source>
        <dbReference type="EnsemblPlants" id="PGSC0003DMT400090648"/>
    </source>
</evidence>
<dbReference type="Proteomes" id="UP000011115">
    <property type="component" value="Unassembled WGS sequence"/>
</dbReference>
<name>M1DKV3_SOLTU</name>
<reference evidence="1" key="2">
    <citation type="submission" date="2015-06" db="UniProtKB">
        <authorList>
            <consortium name="EnsemblPlants"/>
        </authorList>
    </citation>
    <scope>IDENTIFICATION</scope>
    <source>
        <strain evidence="1">DM1-3 516 R44</strain>
    </source>
</reference>
<reference evidence="2" key="1">
    <citation type="journal article" date="2011" name="Nature">
        <title>Genome sequence and analysis of the tuber crop potato.</title>
        <authorList>
            <consortium name="The Potato Genome Sequencing Consortium"/>
        </authorList>
    </citation>
    <scope>NUCLEOTIDE SEQUENCE [LARGE SCALE GENOMIC DNA]</scope>
    <source>
        <strain evidence="2">cv. DM1-3 516 R44</strain>
    </source>
</reference>
<accession>M1DKV3</accession>
<evidence type="ECO:0000313" key="2">
    <source>
        <dbReference type="Proteomes" id="UP000011115"/>
    </source>
</evidence>
<protein>
    <submittedName>
        <fullName evidence="1">Polyprotein protein</fullName>
    </submittedName>
</protein>